<dbReference type="InterPro" id="IPR011659">
    <property type="entry name" value="WD40"/>
</dbReference>
<dbReference type="PANTHER" id="PTHR36842:SF1">
    <property type="entry name" value="PROTEIN TOLB"/>
    <property type="match status" value="1"/>
</dbReference>
<accession>A0A381RST5</accession>
<dbReference type="EMBL" id="UINC01002279">
    <property type="protein sequence ID" value="SUZ94930.1"/>
    <property type="molecule type" value="Genomic_DNA"/>
</dbReference>
<dbReference type="InterPro" id="IPR011042">
    <property type="entry name" value="6-blade_b-propeller_TolB-like"/>
</dbReference>
<dbReference type="PANTHER" id="PTHR36842">
    <property type="entry name" value="PROTEIN TOLB HOMOLOG"/>
    <property type="match status" value="1"/>
</dbReference>
<dbReference type="SUPFAM" id="SSF82171">
    <property type="entry name" value="DPP6 N-terminal domain-like"/>
    <property type="match status" value="1"/>
</dbReference>
<dbReference type="PROSITE" id="PS51257">
    <property type="entry name" value="PROKAR_LIPOPROTEIN"/>
    <property type="match status" value="1"/>
</dbReference>
<evidence type="ECO:0000256" key="1">
    <source>
        <dbReference type="ARBA" id="ARBA00009820"/>
    </source>
</evidence>
<organism evidence="2">
    <name type="scientific">marine metagenome</name>
    <dbReference type="NCBI Taxonomy" id="408172"/>
    <lineage>
        <taxon>unclassified sequences</taxon>
        <taxon>metagenomes</taxon>
        <taxon>ecological metagenomes</taxon>
    </lineage>
</organism>
<name>A0A381RST5_9ZZZZ</name>
<reference evidence="2" key="1">
    <citation type="submission" date="2018-05" db="EMBL/GenBank/DDBJ databases">
        <authorList>
            <person name="Lanie J.A."/>
            <person name="Ng W.-L."/>
            <person name="Kazmierczak K.M."/>
            <person name="Andrzejewski T.M."/>
            <person name="Davidsen T.M."/>
            <person name="Wayne K.J."/>
            <person name="Tettelin H."/>
            <person name="Glass J.I."/>
            <person name="Rusch D."/>
            <person name="Podicherti R."/>
            <person name="Tsui H.-C.T."/>
            <person name="Winkler M.E."/>
        </authorList>
    </citation>
    <scope>NUCLEOTIDE SEQUENCE</scope>
</reference>
<gene>
    <name evidence="2" type="ORF">METZ01_LOCUS47784</name>
</gene>
<proteinExistence type="inferred from homology"/>
<dbReference type="AlphaFoldDB" id="A0A381RST5"/>
<comment type="similarity">
    <text evidence="1">Belongs to the TolB family.</text>
</comment>
<evidence type="ECO:0008006" key="3">
    <source>
        <dbReference type="Google" id="ProtNLM"/>
    </source>
</evidence>
<dbReference type="Pfam" id="PF07676">
    <property type="entry name" value="PD40"/>
    <property type="match status" value="2"/>
</dbReference>
<protein>
    <recommendedName>
        <fullName evidence="3">Lipoprotein LpqB beta-propeller domain-containing protein</fullName>
    </recommendedName>
</protein>
<dbReference type="Gene3D" id="2.120.10.30">
    <property type="entry name" value="TolB, C-terminal domain"/>
    <property type="match status" value="2"/>
</dbReference>
<sequence>MISWKPRVAWPRSTKTLLGMVGLLGILAVACSSSVPTGTAGISRQPNVDIRGEDGQVNRIAYVGPNGDLFTVDPDGEGLSRLTGGLQAGGGPPGTVSQGAVQAQPLRMNEYYTWPTWSADGTKLAVSRVVVKDGGTDVTLQVMDAGTGRSETVYENDGGGLVAEGAPHYIYWAPSGDELSFLAATADGLGLFVWDGTPGKQAGQINQGRPLYYQWSKDAGAMALHIGLEVVWARPPEGRGSRQSFQSSGNFRVPAISPNGERLAYVDLADGRMGLYIAPTNDLDQARKIIDVGSSSAFMWSPDGTQIAVADQSVPRNPLYDRLMLVPTDGGPFTTLSPGQSSNDVWAFFWAPAGDKLAWVSVNAEERELEWVVSSTNGSDAKRLFSFQPSAEVFIMLSFFDQYAHSHSPWSPDGKFLVIAGTKGDTARRSNGRTPTGDRIYVLDVEGTTEPRDLGAGVLAVWSWN</sequence>
<evidence type="ECO:0000313" key="2">
    <source>
        <dbReference type="EMBL" id="SUZ94930.1"/>
    </source>
</evidence>